<gene>
    <name evidence="2" type="ORF">SMAX5B_005067</name>
</gene>
<dbReference type="Proteomes" id="UP000246464">
    <property type="component" value="Chromosome 1"/>
</dbReference>
<feature type="region of interest" description="Disordered" evidence="1">
    <location>
        <begin position="44"/>
        <end position="72"/>
    </location>
</feature>
<evidence type="ECO:0000313" key="2">
    <source>
        <dbReference type="EMBL" id="AWO95868.1"/>
    </source>
</evidence>
<organism evidence="2 3">
    <name type="scientific">Scophthalmus maximus</name>
    <name type="common">Turbot</name>
    <name type="synonym">Psetta maxima</name>
    <dbReference type="NCBI Taxonomy" id="52904"/>
    <lineage>
        <taxon>Eukaryota</taxon>
        <taxon>Metazoa</taxon>
        <taxon>Chordata</taxon>
        <taxon>Craniata</taxon>
        <taxon>Vertebrata</taxon>
        <taxon>Euteleostomi</taxon>
        <taxon>Actinopterygii</taxon>
        <taxon>Neopterygii</taxon>
        <taxon>Teleostei</taxon>
        <taxon>Neoteleostei</taxon>
        <taxon>Acanthomorphata</taxon>
        <taxon>Carangaria</taxon>
        <taxon>Pleuronectiformes</taxon>
        <taxon>Pleuronectoidei</taxon>
        <taxon>Scophthalmidae</taxon>
        <taxon>Scophthalmus</taxon>
    </lineage>
</organism>
<dbReference type="AlphaFoldDB" id="A0A2U9AW70"/>
<protein>
    <submittedName>
        <fullName evidence="2">Uncharacterized protein</fullName>
    </submittedName>
</protein>
<evidence type="ECO:0000256" key="1">
    <source>
        <dbReference type="SAM" id="MobiDB-lite"/>
    </source>
</evidence>
<name>A0A2U9AW70_SCOMX</name>
<proteinExistence type="predicted"/>
<reference evidence="2 3" key="1">
    <citation type="submission" date="2017-12" db="EMBL/GenBank/DDBJ databases">
        <title>Integrating genomic resources of turbot (Scophthalmus maximus) in depth evaluation of genetic and physical mapping variation across individuals.</title>
        <authorList>
            <person name="Martinez P."/>
        </authorList>
    </citation>
    <scope>NUCLEOTIDE SEQUENCE [LARGE SCALE GENOMIC DNA]</scope>
</reference>
<dbReference type="EMBL" id="CP026243">
    <property type="protein sequence ID" value="AWO95868.1"/>
    <property type="molecule type" value="Genomic_DNA"/>
</dbReference>
<sequence>STSCYYGVRQGNTERLHTGAQKGHSFEGLVSMAGVAVVRGALDGPDGAVGTVHTLQSNTDSPGGRKETEQWE</sequence>
<accession>A0A2U9AW70</accession>
<feature type="compositionally biased region" description="Basic and acidic residues" evidence="1">
    <location>
        <begin position="63"/>
        <end position="72"/>
    </location>
</feature>
<evidence type="ECO:0000313" key="3">
    <source>
        <dbReference type="Proteomes" id="UP000246464"/>
    </source>
</evidence>
<feature type="non-terminal residue" evidence="2">
    <location>
        <position position="1"/>
    </location>
</feature>
<feature type="non-terminal residue" evidence="2">
    <location>
        <position position="72"/>
    </location>
</feature>
<keyword evidence="3" id="KW-1185">Reference proteome</keyword>